<comment type="catalytic activity">
    <reaction evidence="1">
        <text>ATP + protein L-histidine = ADP + protein N-phospho-L-histidine.</text>
        <dbReference type="EC" id="2.7.13.3"/>
    </reaction>
</comment>
<dbReference type="InterPro" id="IPR013587">
    <property type="entry name" value="Nitrate/nitrite_sensing"/>
</dbReference>
<protein>
    <recommendedName>
        <fullName evidence="2">histidine kinase</fullName>
        <ecNumber evidence="2">2.7.13.3</ecNumber>
    </recommendedName>
</protein>
<dbReference type="Pfam" id="PF02518">
    <property type="entry name" value="HATPase_c"/>
    <property type="match status" value="1"/>
</dbReference>
<reference evidence="9" key="1">
    <citation type="submission" date="2014-05" db="EMBL/GenBank/DDBJ databases">
        <authorList>
            <person name="Horn Fabian"/>
        </authorList>
    </citation>
    <scope>NUCLEOTIDE SEQUENCE</scope>
</reference>
<keyword evidence="7" id="KW-0472">Membrane</keyword>
<dbReference type="EC" id="2.7.13.3" evidence="2"/>
<evidence type="ECO:0000313" key="11">
    <source>
        <dbReference type="Proteomes" id="UP000756710"/>
    </source>
</evidence>
<evidence type="ECO:0000256" key="3">
    <source>
        <dbReference type="ARBA" id="ARBA00022553"/>
    </source>
</evidence>
<keyword evidence="11" id="KW-1185">Reference proteome</keyword>
<feature type="transmembrane region" description="Helical" evidence="7">
    <location>
        <begin position="292"/>
        <end position="313"/>
    </location>
</feature>
<dbReference type="PANTHER" id="PTHR45436:SF5">
    <property type="entry name" value="SENSOR HISTIDINE KINASE TRCS"/>
    <property type="match status" value="1"/>
</dbReference>
<sequence length="781" mass="85876">MLIPSLALTGLWGTYTIKGFNEALDLRQTVRDVEAVGVKSETAMVALQEERRLSMIYLAQSGAGRGLLDRQRVNTDRRLAEMREAAEPVVANNPPALKRTFQQISAGLAMLPKFRQQVDAREVNHGDAYEFYTGALSTGMRYFEAEARLTNDSKALNEGTTAADLFRALESLARQNAVLSVGLSSTTGMSAKEQRQLSRLVGVQREQWEVVVPALRGAQAERYQAIAAGREWSMLAAAERSAMESGRISPSFERWQASMLKVAGSLQQLTLGQVDFAVGFANDRVDELMTSVIWTSVGALLAIALAVLISVLVSRALIRRLRDLRGATLRLAEERLPEIITHLQKGDKVQLAEAVPEINHGSDEIGQVASAFATAQRIAVRAAIEQAETREGISRVFLNLAQRSQGLVHRQLALMDTLERHEEDPDRLADLFRLDHLATRMRRNSENLSILGGAMPARRWRHPVQLTEMLRAAASQIEDYSRVQLTGIPEVTLVGPVAGDMMHLLSELIENATTFAPPESPVRIHAEVVPKGLGIEIEDHGIGMTDEVREEANRLLAAAPEFNVMGFREDTRLGLFVVARLAARHNIVITLRPSPYGGTSAVVLVPVDLLEATETNAPNPGRTAVMAGAAAPVADNTRSPAGSPTWAGDIGHASTPLPPERPPRSETVGTLSRREEPRMPGGVEPIRNNPPDTGHPERPQRTSKRLPRRIRQASMQPQLLHPATPAPNEPAKERSAEEARRLMSMYQRQSYRGRDAAEQERDGRQDDVAGNWPTREGQWDS</sequence>
<keyword evidence="9" id="KW-0547">Nucleotide-binding</keyword>
<feature type="compositionally biased region" description="Basic and acidic residues" evidence="6">
    <location>
        <begin position="730"/>
        <end position="741"/>
    </location>
</feature>
<proteinExistence type="predicted"/>
<dbReference type="SMART" id="SM00387">
    <property type="entry name" value="HATPase_c"/>
    <property type="match status" value="1"/>
</dbReference>
<evidence type="ECO:0000313" key="10">
    <source>
        <dbReference type="EMBL" id="MBP2065342.1"/>
    </source>
</evidence>
<dbReference type="PANTHER" id="PTHR45436">
    <property type="entry name" value="SENSOR HISTIDINE KINASE YKOH"/>
    <property type="match status" value="1"/>
</dbReference>
<name>A0A060ZYZ3_9ACTN</name>
<evidence type="ECO:0000256" key="7">
    <source>
        <dbReference type="SAM" id="Phobius"/>
    </source>
</evidence>
<dbReference type="AlphaFoldDB" id="A0A060ZYZ3"/>
<feature type="compositionally biased region" description="Basic and acidic residues" evidence="6">
    <location>
        <begin position="752"/>
        <end position="767"/>
    </location>
</feature>
<accession>A0A060ZYZ3</accession>
<evidence type="ECO:0000256" key="2">
    <source>
        <dbReference type="ARBA" id="ARBA00012438"/>
    </source>
</evidence>
<keyword evidence="4" id="KW-0808">Transferase</keyword>
<reference evidence="10 11" key="2">
    <citation type="submission" date="2021-03" db="EMBL/GenBank/DDBJ databases">
        <title>Genomic Encyclopedia of Type Strains, Phase IV (KMG-IV): sequencing the most valuable type-strain genomes for metagenomic binning, comparative biology and taxonomic classification.</title>
        <authorList>
            <person name="Goeker M."/>
        </authorList>
    </citation>
    <scope>NUCLEOTIDE SEQUENCE [LARGE SCALE GENOMIC DNA]</scope>
    <source>
        <strain evidence="10 11">DSM 41954</strain>
    </source>
</reference>
<dbReference type="Gene3D" id="6.10.340.10">
    <property type="match status" value="1"/>
</dbReference>
<dbReference type="EMBL" id="LK022848">
    <property type="protein sequence ID" value="CDR08678.1"/>
    <property type="molecule type" value="Genomic_DNA"/>
</dbReference>
<gene>
    <name evidence="10" type="ORF">J2Z30_006379</name>
    <name evidence="9" type="ORF">SIRAN5326</name>
</gene>
<dbReference type="GO" id="GO:0000160">
    <property type="term" value="P:phosphorelay signal transduction system"/>
    <property type="evidence" value="ECO:0007669"/>
    <property type="project" value="TreeGrafter"/>
</dbReference>
<evidence type="ECO:0000259" key="8">
    <source>
        <dbReference type="SMART" id="SM00387"/>
    </source>
</evidence>
<dbReference type="Gene3D" id="3.30.565.10">
    <property type="entry name" value="Histidine kinase-like ATPase, C-terminal domain"/>
    <property type="match status" value="1"/>
</dbReference>
<dbReference type="InterPro" id="IPR036890">
    <property type="entry name" value="HATPase_C_sf"/>
</dbReference>
<dbReference type="Proteomes" id="UP000756710">
    <property type="component" value="Unassembled WGS sequence"/>
</dbReference>
<dbReference type="HOGENOM" id="CLU_002554_2_2_11"/>
<keyword evidence="7" id="KW-1133">Transmembrane helix</keyword>
<keyword evidence="3" id="KW-0597">Phosphoprotein</keyword>
<dbReference type="Pfam" id="PF08376">
    <property type="entry name" value="NIT"/>
    <property type="match status" value="1"/>
</dbReference>
<keyword evidence="5 10" id="KW-0418">Kinase</keyword>
<feature type="region of interest" description="Disordered" evidence="6">
    <location>
        <begin position="633"/>
        <end position="781"/>
    </location>
</feature>
<organism evidence="9">
    <name type="scientific">Streptomyces iranensis</name>
    <dbReference type="NCBI Taxonomy" id="576784"/>
    <lineage>
        <taxon>Bacteria</taxon>
        <taxon>Bacillati</taxon>
        <taxon>Actinomycetota</taxon>
        <taxon>Actinomycetes</taxon>
        <taxon>Kitasatosporales</taxon>
        <taxon>Streptomycetaceae</taxon>
        <taxon>Streptomyces</taxon>
        <taxon>Streptomyces violaceusniger group</taxon>
    </lineage>
</organism>
<dbReference type="GO" id="GO:0004673">
    <property type="term" value="F:protein histidine kinase activity"/>
    <property type="evidence" value="ECO:0007669"/>
    <property type="project" value="UniProtKB-EC"/>
</dbReference>
<dbReference type="InterPro" id="IPR003594">
    <property type="entry name" value="HATPase_dom"/>
</dbReference>
<dbReference type="SUPFAM" id="SSF55874">
    <property type="entry name" value="ATPase domain of HSP90 chaperone/DNA topoisomerase II/histidine kinase"/>
    <property type="match status" value="1"/>
</dbReference>
<dbReference type="GO" id="GO:0005524">
    <property type="term" value="F:ATP binding"/>
    <property type="evidence" value="ECO:0007669"/>
    <property type="project" value="UniProtKB-KW"/>
</dbReference>
<evidence type="ECO:0000256" key="1">
    <source>
        <dbReference type="ARBA" id="ARBA00000085"/>
    </source>
</evidence>
<keyword evidence="7" id="KW-0812">Transmembrane</keyword>
<evidence type="ECO:0000256" key="6">
    <source>
        <dbReference type="SAM" id="MobiDB-lite"/>
    </source>
</evidence>
<evidence type="ECO:0000313" key="9">
    <source>
        <dbReference type="EMBL" id="CDR08678.1"/>
    </source>
</evidence>
<keyword evidence="9" id="KW-0067">ATP-binding</keyword>
<evidence type="ECO:0000256" key="4">
    <source>
        <dbReference type="ARBA" id="ARBA00022679"/>
    </source>
</evidence>
<dbReference type="InterPro" id="IPR050428">
    <property type="entry name" value="TCS_sensor_his_kinase"/>
</dbReference>
<feature type="domain" description="Histidine kinase/HSP90-like ATPase" evidence="8">
    <location>
        <begin position="496"/>
        <end position="609"/>
    </location>
</feature>
<evidence type="ECO:0000256" key="5">
    <source>
        <dbReference type="ARBA" id="ARBA00022777"/>
    </source>
</evidence>
<dbReference type="RefSeq" id="WP_052701472.1">
    <property type="nucleotide sequence ID" value="NZ_BAABDR010000022.1"/>
</dbReference>
<feature type="compositionally biased region" description="Basic residues" evidence="6">
    <location>
        <begin position="701"/>
        <end position="711"/>
    </location>
</feature>
<dbReference type="GO" id="GO:0005886">
    <property type="term" value="C:plasma membrane"/>
    <property type="evidence" value="ECO:0007669"/>
    <property type="project" value="TreeGrafter"/>
</dbReference>
<dbReference type="EMBL" id="JAGGLR010000019">
    <property type="protein sequence ID" value="MBP2065342.1"/>
    <property type="molecule type" value="Genomic_DNA"/>
</dbReference>